<name>D2R8L1_PIRSD</name>
<protein>
    <submittedName>
        <fullName evidence="2">Uncharacterized protein</fullName>
    </submittedName>
</protein>
<reference evidence="2 3" key="1">
    <citation type="journal article" date="2009" name="Stand. Genomic Sci.">
        <title>Complete genome sequence of Pirellula staleyi type strain (ATCC 27377).</title>
        <authorList>
            <person name="Clum A."/>
            <person name="Tindall B.J."/>
            <person name="Sikorski J."/>
            <person name="Ivanova N."/>
            <person name="Mavrommatis K."/>
            <person name="Lucas S."/>
            <person name="Glavina del Rio T."/>
            <person name="Nolan M."/>
            <person name="Chen F."/>
            <person name="Tice H."/>
            <person name="Pitluck S."/>
            <person name="Cheng J.F."/>
            <person name="Chertkov O."/>
            <person name="Brettin T."/>
            <person name="Han C."/>
            <person name="Detter J.C."/>
            <person name="Kuske C."/>
            <person name="Bruce D."/>
            <person name="Goodwin L."/>
            <person name="Ovchinikova G."/>
            <person name="Pati A."/>
            <person name="Mikhailova N."/>
            <person name="Chen A."/>
            <person name="Palaniappan K."/>
            <person name="Land M."/>
            <person name="Hauser L."/>
            <person name="Chang Y.J."/>
            <person name="Jeffries C.D."/>
            <person name="Chain P."/>
            <person name="Rohde M."/>
            <person name="Goker M."/>
            <person name="Bristow J."/>
            <person name="Eisen J.A."/>
            <person name="Markowitz V."/>
            <person name="Hugenholtz P."/>
            <person name="Kyrpides N.C."/>
            <person name="Klenk H.P."/>
            <person name="Lapidus A."/>
        </authorList>
    </citation>
    <scope>NUCLEOTIDE SEQUENCE [LARGE SCALE GENOMIC DNA]</scope>
    <source>
        <strain evidence="3">ATCC 27377 / DSM 6068 / ICPB 4128</strain>
    </source>
</reference>
<proteinExistence type="predicted"/>
<dbReference type="STRING" id="530564.Psta_2887"/>
<evidence type="ECO:0000313" key="3">
    <source>
        <dbReference type="Proteomes" id="UP000001887"/>
    </source>
</evidence>
<keyword evidence="3" id="KW-1185">Reference proteome</keyword>
<evidence type="ECO:0000313" key="2">
    <source>
        <dbReference type="EMBL" id="ADB17552.1"/>
    </source>
</evidence>
<feature type="region of interest" description="Disordered" evidence="1">
    <location>
        <begin position="13"/>
        <end position="86"/>
    </location>
</feature>
<dbReference type="KEGG" id="psl:Psta_2887"/>
<gene>
    <name evidence="2" type="ordered locus">Psta_2887</name>
</gene>
<dbReference type="AlphaFoldDB" id="D2R8L1"/>
<dbReference type="OrthoDB" id="266551at2"/>
<sequence>MVIKFLCPNNHPLTAPENLAGKAGKCPKCNTPFKVPEPDQPAGSEQSAPAADEGPVTRAELSDQSPTIPESGSGMSTAAGNGVTGPKQPAGEVFVFLCPNGHKLNGPPSLKGKAGQCPHCGERFRIPADDDPPPDDLEEIPTSEIVEEDAYEEASADGGAFSFNFGGEPSEEEPVEETYEIPEPDPFPTDVSAMSFIMGRLWDQKTEDTELDVFLIEGEIMSPEHYSEHLSTREFGVFATKESDGTFAITVIPWSAIRRVGMRKIGELPPQYFR</sequence>
<organism evidence="2 3">
    <name type="scientific">Pirellula staleyi (strain ATCC 27377 / DSM 6068 / ICPB 4128)</name>
    <name type="common">Pirella staleyi</name>
    <dbReference type="NCBI Taxonomy" id="530564"/>
    <lineage>
        <taxon>Bacteria</taxon>
        <taxon>Pseudomonadati</taxon>
        <taxon>Planctomycetota</taxon>
        <taxon>Planctomycetia</taxon>
        <taxon>Pirellulales</taxon>
        <taxon>Pirellulaceae</taxon>
        <taxon>Pirellula</taxon>
    </lineage>
</organism>
<feature type="compositionally biased region" description="Polar residues" evidence="1">
    <location>
        <begin position="62"/>
        <end position="79"/>
    </location>
</feature>
<accession>D2R8L1</accession>
<dbReference type="Proteomes" id="UP000001887">
    <property type="component" value="Chromosome"/>
</dbReference>
<evidence type="ECO:0000256" key="1">
    <source>
        <dbReference type="SAM" id="MobiDB-lite"/>
    </source>
</evidence>
<dbReference type="EMBL" id="CP001848">
    <property type="protein sequence ID" value="ADB17552.1"/>
    <property type="molecule type" value="Genomic_DNA"/>
</dbReference>
<dbReference type="HOGENOM" id="CLU_1015090_0_0_0"/>